<dbReference type="PROSITE" id="PS51202">
    <property type="entry name" value="RCK_C"/>
    <property type="match status" value="1"/>
</dbReference>
<gene>
    <name evidence="13" type="ORF">EJ419_04925</name>
</gene>
<dbReference type="GO" id="GO:0034707">
    <property type="term" value="C:chloride channel complex"/>
    <property type="evidence" value="ECO:0007669"/>
    <property type="project" value="UniProtKB-KW"/>
</dbReference>
<evidence type="ECO:0000256" key="3">
    <source>
        <dbReference type="ARBA" id="ARBA00022692"/>
    </source>
</evidence>
<dbReference type="SUPFAM" id="SSF116726">
    <property type="entry name" value="TrkA C-terminal domain-like"/>
    <property type="match status" value="1"/>
</dbReference>
<evidence type="ECO:0000313" key="13">
    <source>
        <dbReference type="EMBL" id="TCD54374.1"/>
    </source>
</evidence>
<feature type="domain" description="RCK C-terminal" evidence="12">
    <location>
        <begin position="548"/>
        <end position="629"/>
    </location>
</feature>
<dbReference type="Proteomes" id="UP000291289">
    <property type="component" value="Unassembled WGS sequence"/>
</dbReference>
<evidence type="ECO:0000256" key="4">
    <source>
        <dbReference type="ARBA" id="ARBA00022989"/>
    </source>
</evidence>
<feature type="transmembrane region" description="Helical" evidence="11">
    <location>
        <begin position="432"/>
        <end position="451"/>
    </location>
</feature>
<dbReference type="InterPro" id="IPR036721">
    <property type="entry name" value="RCK_C_sf"/>
</dbReference>
<accession>A0A4R0QQ22</accession>
<feature type="compositionally biased region" description="Basic residues" evidence="10">
    <location>
        <begin position="1"/>
        <end position="23"/>
    </location>
</feature>
<feature type="transmembrane region" description="Helical" evidence="11">
    <location>
        <begin position="490"/>
        <end position="516"/>
    </location>
</feature>
<comment type="subcellular location">
    <subcellularLocation>
        <location evidence="1">Membrane</location>
        <topology evidence="1">Multi-pass membrane protein</topology>
    </subcellularLocation>
</comment>
<feature type="transmembrane region" description="Helical" evidence="11">
    <location>
        <begin position="262"/>
        <end position="285"/>
    </location>
</feature>
<dbReference type="SUPFAM" id="SSF81340">
    <property type="entry name" value="Clc chloride channel"/>
    <property type="match status" value="1"/>
</dbReference>
<evidence type="ECO:0000256" key="7">
    <source>
        <dbReference type="ARBA" id="ARBA00023173"/>
    </source>
</evidence>
<dbReference type="EMBL" id="RXLP01000019">
    <property type="protein sequence ID" value="TCD54374.1"/>
    <property type="molecule type" value="Genomic_DNA"/>
</dbReference>
<keyword evidence="4 11" id="KW-1133">Transmembrane helix</keyword>
<keyword evidence="2" id="KW-0813">Transport</keyword>
<dbReference type="Gene3D" id="3.30.70.1450">
    <property type="entry name" value="Regulator of K+ conductance, C-terminal domain"/>
    <property type="match status" value="1"/>
</dbReference>
<evidence type="ECO:0000259" key="12">
    <source>
        <dbReference type="PROSITE" id="PS51202"/>
    </source>
</evidence>
<dbReference type="PRINTS" id="PR00762">
    <property type="entry name" value="CLCHANNEL"/>
</dbReference>
<dbReference type="InterPro" id="IPR001807">
    <property type="entry name" value="ClC"/>
</dbReference>
<feature type="transmembrane region" description="Helical" evidence="11">
    <location>
        <begin position="297"/>
        <end position="315"/>
    </location>
</feature>
<dbReference type="CDD" id="cd01031">
    <property type="entry name" value="EriC"/>
    <property type="match status" value="1"/>
</dbReference>
<dbReference type="GO" id="GO:0008324">
    <property type="term" value="F:monoatomic cation transmembrane transporter activity"/>
    <property type="evidence" value="ECO:0007669"/>
    <property type="project" value="InterPro"/>
</dbReference>
<dbReference type="PANTHER" id="PTHR43427:SF6">
    <property type="entry name" value="CHLORIDE CHANNEL PROTEIN CLC-E"/>
    <property type="match status" value="1"/>
</dbReference>
<comment type="caution">
    <text evidence="13">The sequence shown here is derived from an EMBL/GenBank/DDBJ whole genome shotgun (WGS) entry which is preliminary data.</text>
</comment>
<feature type="transmembrane region" description="Helical" evidence="11">
    <location>
        <begin position="210"/>
        <end position="229"/>
    </location>
</feature>
<name>A0A4R0QQ22_9BIFI</name>
<dbReference type="InterPro" id="IPR006037">
    <property type="entry name" value="RCK_C"/>
</dbReference>
<evidence type="ECO:0000256" key="11">
    <source>
        <dbReference type="SAM" id="Phobius"/>
    </source>
</evidence>
<reference evidence="13 14" key="1">
    <citation type="submission" date="2018-12" db="EMBL/GenBank/DDBJ databases">
        <title>Alloscrdovia theropitheci sp. nov: a novel taxon from the feces of the bleeding-herat monkey (Theropithecus geleda).</title>
        <authorList>
            <person name="Modesto M."/>
        </authorList>
    </citation>
    <scope>NUCLEOTIDE SEQUENCE [LARGE SCALE GENOMIC DNA]</scope>
    <source>
        <strain evidence="13 14">GLDI4/2</strain>
    </source>
</reference>
<feature type="transmembrane region" description="Helical" evidence="11">
    <location>
        <begin position="402"/>
        <end position="420"/>
    </location>
</feature>
<keyword evidence="8" id="KW-0868">Chloride</keyword>
<evidence type="ECO:0000256" key="8">
    <source>
        <dbReference type="ARBA" id="ARBA00023214"/>
    </source>
</evidence>
<proteinExistence type="predicted"/>
<evidence type="ECO:0000256" key="6">
    <source>
        <dbReference type="ARBA" id="ARBA00023136"/>
    </source>
</evidence>
<feature type="region of interest" description="Disordered" evidence="10">
    <location>
        <begin position="1"/>
        <end position="87"/>
    </location>
</feature>
<evidence type="ECO:0000256" key="1">
    <source>
        <dbReference type="ARBA" id="ARBA00004141"/>
    </source>
</evidence>
<feature type="compositionally biased region" description="Low complexity" evidence="10">
    <location>
        <begin position="58"/>
        <end position="87"/>
    </location>
</feature>
<dbReference type="Pfam" id="PF02080">
    <property type="entry name" value="TrkA_C"/>
    <property type="match status" value="1"/>
</dbReference>
<dbReference type="InterPro" id="IPR050368">
    <property type="entry name" value="ClC-type_chloride_channel"/>
</dbReference>
<keyword evidence="6 11" id="KW-0472">Membrane</keyword>
<protein>
    <submittedName>
        <fullName evidence="13">ClC family H(+)/Cl(-) exchange transporter</fullName>
    </submittedName>
</protein>
<feature type="transmembrane region" description="Helical" evidence="11">
    <location>
        <begin position="123"/>
        <end position="144"/>
    </location>
</feature>
<dbReference type="AlphaFoldDB" id="A0A4R0QQ22"/>
<dbReference type="PANTHER" id="PTHR43427">
    <property type="entry name" value="CHLORIDE CHANNEL PROTEIN CLC-E"/>
    <property type="match status" value="1"/>
</dbReference>
<dbReference type="InterPro" id="IPR014743">
    <property type="entry name" value="Cl-channel_core"/>
</dbReference>
<keyword evidence="5" id="KW-0406">Ion transport</keyword>
<evidence type="ECO:0000256" key="2">
    <source>
        <dbReference type="ARBA" id="ARBA00022448"/>
    </source>
</evidence>
<evidence type="ECO:0000256" key="9">
    <source>
        <dbReference type="ARBA" id="ARBA00023303"/>
    </source>
</evidence>
<evidence type="ECO:0000313" key="14">
    <source>
        <dbReference type="Proteomes" id="UP000291289"/>
    </source>
</evidence>
<keyword evidence="7" id="KW-0869">Chloride channel</keyword>
<evidence type="ECO:0000256" key="10">
    <source>
        <dbReference type="SAM" id="MobiDB-lite"/>
    </source>
</evidence>
<keyword evidence="9" id="KW-0407">Ion channel</keyword>
<evidence type="ECO:0000256" key="5">
    <source>
        <dbReference type="ARBA" id="ARBA00023065"/>
    </source>
</evidence>
<organism evidence="13 14">
    <name type="scientific">Alloscardovia theropitheci</name>
    <dbReference type="NCBI Taxonomy" id="2496842"/>
    <lineage>
        <taxon>Bacteria</taxon>
        <taxon>Bacillati</taxon>
        <taxon>Actinomycetota</taxon>
        <taxon>Actinomycetes</taxon>
        <taxon>Bifidobacteriales</taxon>
        <taxon>Bifidobacteriaceae</taxon>
        <taxon>Alloscardovia</taxon>
    </lineage>
</organism>
<keyword evidence="3 11" id="KW-0812">Transmembrane</keyword>
<feature type="transmembrane region" description="Helical" evidence="11">
    <location>
        <begin position="156"/>
        <end position="181"/>
    </location>
</feature>
<keyword evidence="14" id="KW-1185">Reference proteome</keyword>
<dbReference type="GO" id="GO:0006813">
    <property type="term" value="P:potassium ion transport"/>
    <property type="evidence" value="ECO:0007669"/>
    <property type="project" value="InterPro"/>
</dbReference>
<dbReference type="OrthoDB" id="9767361at2"/>
<dbReference type="GO" id="GO:0005254">
    <property type="term" value="F:chloride channel activity"/>
    <property type="evidence" value="ECO:0007669"/>
    <property type="project" value="UniProtKB-KW"/>
</dbReference>
<dbReference type="Gene3D" id="1.10.3080.10">
    <property type="entry name" value="Clc chloride channel"/>
    <property type="match status" value="1"/>
</dbReference>
<feature type="transmembrane region" description="Helical" evidence="11">
    <location>
        <begin position="369"/>
        <end position="390"/>
    </location>
</feature>
<feature type="transmembrane region" description="Helical" evidence="11">
    <location>
        <begin position="463"/>
        <end position="483"/>
    </location>
</feature>
<sequence length="635" mass="67350">MNNSSHHKPNSPKKAKRSAKSAKKNASSPKIRSSRASRVLDSSALVDDDAQAFDLNVPTSSNSSTSSSNNPSDNSQGSDSLQSHDSSSFTVDGVRHIRQAHMASYRTHIQELLSGSYRRQWSIAARGIVCGIAAGLLVVAYRAAIAYGNSWSVGLYAYLAAHPFMICLWVVAAILAAILIAKLIAWEPMASGSGIPQVEGVLLWGLKMRWWSILIVRFTAGIICGFFGMSLGREGPSIQIGAASAAGATSRIERNAIERDNFIAAGAAAGLSAAFSAPLSGMMFALEEVYKSFNPTVLFTATTAALTADLVSKIFLGFTPVLQFANVEQLDLHTYIWLIPLGIVSGLIGSATNKMLLGTQSLYNRIPSIWRILIALAIALPVGMVFPLALGGGASLIQYAEQAGGTILVLASLLAVKMLFTSTSFGSGVPGGIFLPILTIGAVGGSLFARIAGLYDLGDFSVLSRYVATFTVLAMAGALAASVKAPITSMLLVIEMTGSLVHMFPVAAVTLIALLVSDILHIEPIYHVLLDRYMEKNSHQENTAADDNNSSHSSEAESGIISLPVELGSSIIGKSISDITWPRGTSVIAIRRRGKEFVPHKQTVIFPGDGLVVIVPGTDYKKTSEEIRALCSSVY</sequence>
<dbReference type="Pfam" id="PF00654">
    <property type="entry name" value="Voltage_CLC"/>
    <property type="match status" value="1"/>
</dbReference>
<feature type="transmembrane region" description="Helical" evidence="11">
    <location>
        <begin position="335"/>
        <end position="357"/>
    </location>
</feature>